<sequence>MEMLTQIIIHTPVYVWGLLAYLIIAGIKGRETQTVTVWRMLFVPVIFIAAGFLNFDRGSDQFGSFLIAWFVGLLVLAPAGYFTGPRIIAVDHENKRIESAGTILPLIRNLIFFCAQYVLAVLNAFYPQEQPTLVLATAAVSGASAGYFGGWLISLWRKYQESPQLKLG</sequence>
<feature type="transmembrane region" description="Helical" evidence="1">
    <location>
        <begin position="103"/>
        <end position="126"/>
    </location>
</feature>
<comment type="caution">
    <text evidence="2">The sequence shown here is derived from an EMBL/GenBank/DDBJ whole genome shotgun (WGS) entry which is preliminary data.</text>
</comment>
<name>A0A256FBC5_9HYPH</name>
<feature type="transmembrane region" description="Helical" evidence="1">
    <location>
        <begin position="132"/>
        <end position="156"/>
    </location>
</feature>
<keyword evidence="1" id="KW-0812">Transmembrane</keyword>
<dbReference type="Proteomes" id="UP000216478">
    <property type="component" value="Unassembled WGS sequence"/>
</dbReference>
<dbReference type="RefSeq" id="WP_094540872.1">
    <property type="nucleotide sequence ID" value="NZ_JBHEER010000003.1"/>
</dbReference>
<dbReference type="EMBL" id="NNRL01000161">
    <property type="protein sequence ID" value="OYR11976.1"/>
    <property type="molecule type" value="Genomic_DNA"/>
</dbReference>
<feature type="transmembrane region" description="Helical" evidence="1">
    <location>
        <begin position="6"/>
        <end position="24"/>
    </location>
</feature>
<organism evidence="2 3">
    <name type="scientific">Brucella grignonensis</name>
    <dbReference type="NCBI Taxonomy" id="94627"/>
    <lineage>
        <taxon>Bacteria</taxon>
        <taxon>Pseudomonadati</taxon>
        <taxon>Pseudomonadota</taxon>
        <taxon>Alphaproteobacteria</taxon>
        <taxon>Hyphomicrobiales</taxon>
        <taxon>Brucellaceae</taxon>
        <taxon>Brucella/Ochrobactrum group</taxon>
        <taxon>Brucella</taxon>
    </lineage>
</organism>
<feature type="transmembrane region" description="Helical" evidence="1">
    <location>
        <begin position="61"/>
        <end position="82"/>
    </location>
</feature>
<keyword evidence="1" id="KW-1133">Transmembrane helix</keyword>
<dbReference type="OrthoDB" id="3034721at2"/>
<evidence type="ECO:0000313" key="3">
    <source>
        <dbReference type="Proteomes" id="UP000216478"/>
    </source>
</evidence>
<gene>
    <name evidence="2" type="ORF">CEV33_1540</name>
</gene>
<feature type="transmembrane region" description="Helical" evidence="1">
    <location>
        <begin position="36"/>
        <end position="55"/>
    </location>
</feature>
<protein>
    <submittedName>
        <fullName evidence="2">Putative membrane protein</fullName>
    </submittedName>
</protein>
<evidence type="ECO:0000256" key="1">
    <source>
        <dbReference type="SAM" id="Phobius"/>
    </source>
</evidence>
<accession>A0A256FBC5</accession>
<keyword evidence="1" id="KW-0472">Membrane</keyword>
<dbReference type="AlphaFoldDB" id="A0A256FBC5"/>
<keyword evidence="3" id="KW-1185">Reference proteome</keyword>
<proteinExistence type="predicted"/>
<evidence type="ECO:0000313" key="2">
    <source>
        <dbReference type="EMBL" id="OYR11976.1"/>
    </source>
</evidence>
<reference evidence="2 3" key="1">
    <citation type="submission" date="2017-07" db="EMBL/GenBank/DDBJ databases">
        <title>Phylogenetic study on the rhizospheric bacterium Ochrobactrum sp. A44.</title>
        <authorList>
            <person name="Krzyzanowska D.M."/>
            <person name="Ossowicki A."/>
            <person name="Rajewska M."/>
            <person name="Maciag T."/>
            <person name="Kaczynski Z."/>
            <person name="Czerwicka M."/>
            <person name="Jafra S."/>
        </authorList>
    </citation>
    <scope>NUCLEOTIDE SEQUENCE [LARGE SCALE GENOMIC DNA]</scope>
    <source>
        <strain evidence="2 3">OgA9a</strain>
    </source>
</reference>